<evidence type="ECO:0008006" key="3">
    <source>
        <dbReference type="Google" id="ProtNLM"/>
    </source>
</evidence>
<protein>
    <recommendedName>
        <fullName evidence="3">Apoptosis regulatory protein Siva</fullName>
    </recommendedName>
</protein>
<dbReference type="Pfam" id="PF05458">
    <property type="entry name" value="Siva"/>
    <property type="match status" value="1"/>
</dbReference>
<dbReference type="InterPro" id="IPR022773">
    <property type="entry name" value="Siva"/>
</dbReference>
<keyword evidence="2" id="KW-1185">Reference proteome</keyword>
<comment type="caution">
    <text evidence="1">The sequence shown here is derived from an EMBL/GenBank/DDBJ whole genome shotgun (WGS) entry which is preliminary data.</text>
</comment>
<evidence type="ECO:0000313" key="2">
    <source>
        <dbReference type="Proteomes" id="UP001152562"/>
    </source>
</evidence>
<dbReference type="PANTHER" id="PTHR14365:SF1">
    <property type="entry name" value="APOPTOSIS REGULATORY PROTEIN SIVA"/>
    <property type="match status" value="1"/>
</dbReference>
<dbReference type="GO" id="GO:0097191">
    <property type="term" value="P:extrinsic apoptotic signaling pathway"/>
    <property type="evidence" value="ECO:0007669"/>
    <property type="project" value="TreeGrafter"/>
</dbReference>
<sequence>MAKRPNPFIDDYVQQSKVHIGLKQFNNNEERLQKVYEKTLQMLFKGARKVQQNGFKCSLEDNYKKDRLRQLFIGANGILIHAGQMVKENSSEALCKCGGAKIELCAYCDKVLCVFCKLVCGLCQQNFCSECSLYGSEDSAVCVSCYR</sequence>
<reference evidence="1" key="1">
    <citation type="submission" date="2022-05" db="EMBL/GenBank/DDBJ databases">
        <authorList>
            <person name="Okamura Y."/>
        </authorList>
    </citation>
    <scope>NUCLEOTIDE SEQUENCE</scope>
</reference>
<accession>A0A9P0TTQ6</accession>
<evidence type="ECO:0000313" key="1">
    <source>
        <dbReference type="EMBL" id="CAH4035245.1"/>
    </source>
</evidence>
<dbReference type="PANTHER" id="PTHR14365">
    <property type="entry name" value="APOPTOSIS REGULATORY PROTEIN SIVA"/>
    <property type="match status" value="1"/>
</dbReference>
<name>A0A9P0TTQ6_PIEBR</name>
<proteinExistence type="predicted"/>
<dbReference type="GO" id="GO:0005175">
    <property type="term" value="F:CD27 receptor binding"/>
    <property type="evidence" value="ECO:0007669"/>
    <property type="project" value="TreeGrafter"/>
</dbReference>
<dbReference type="Proteomes" id="UP001152562">
    <property type="component" value="Unassembled WGS sequence"/>
</dbReference>
<gene>
    <name evidence="1" type="ORF">PIBRA_LOCUS11321</name>
</gene>
<dbReference type="AlphaFoldDB" id="A0A9P0TTQ6"/>
<dbReference type="EMBL" id="CALOZG010000042">
    <property type="protein sequence ID" value="CAH4035245.1"/>
    <property type="molecule type" value="Genomic_DNA"/>
</dbReference>
<organism evidence="1 2">
    <name type="scientific">Pieris brassicae</name>
    <name type="common">White butterfly</name>
    <name type="synonym">Large white butterfly</name>
    <dbReference type="NCBI Taxonomy" id="7116"/>
    <lineage>
        <taxon>Eukaryota</taxon>
        <taxon>Metazoa</taxon>
        <taxon>Ecdysozoa</taxon>
        <taxon>Arthropoda</taxon>
        <taxon>Hexapoda</taxon>
        <taxon>Insecta</taxon>
        <taxon>Pterygota</taxon>
        <taxon>Neoptera</taxon>
        <taxon>Endopterygota</taxon>
        <taxon>Lepidoptera</taxon>
        <taxon>Glossata</taxon>
        <taxon>Ditrysia</taxon>
        <taxon>Papilionoidea</taxon>
        <taxon>Pieridae</taxon>
        <taxon>Pierinae</taxon>
        <taxon>Pieris</taxon>
    </lineage>
</organism>